<gene>
    <name evidence="1" type="ORF">BV22DRAFT_1075129</name>
</gene>
<accession>A0ACB8B2R9</accession>
<proteinExistence type="predicted"/>
<protein>
    <submittedName>
        <fullName evidence="1">Uncharacterized protein</fullName>
    </submittedName>
</protein>
<dbReference type="Proteomes" id="UP000790709">
    <property type="component" value="Unassembled WGS sequence"/>
</dbReference>
<dbReference type="EMBL" id="MU266653">
    <property type="protein sequence ID" value="KAH7919516.1"/>
    <property type="molecule type" value="Genomic_DNA"/>
</dbReference>
<evidence type="ECO:0000313" key="1">
    <source>
        <dbReference type="EMBL" id="KAH7919516.1"/>
    </source>
</evidence>
<keyword evidence="2" id="KW-1185">Reference proteome</keyword>
<reference evidence="1" key="1">
    <citation type="journal article" date="2021" name="New Phytol.">
        <title>Evolutionary innovations through gain and loss of genes in the ectomycorrhizal Boletales.</title>
        <authorList>
            <person name="Wu G."/>
            <person name="Miyauchi S."/>
            <person name="Morin E."/>
            <person name="Kuo A."/>
            <person name="Drula E."/>
            <person name="Varga T."/>
            <person name="Kohler A."/>
            <person name="Feng B."/>
            <person name="Cao Y."/>
            <person name="Lipzen A."/>
            <person name="Daum C."/>
            <person name="Hundley H."/>
            <person name="Pangilinan J."/>
            <person name="Johnson J."/>
            <person name="Barry K."/>
            <person name="LaButti K."/>
            <person name="Ng V."/>
            <person name="Ahrendt S."/>
            <person name="Min B."/>
            <person name="Choi I.G."/>
            <person name="Park H."/>
            <person name="Plett J.M."/>
            <person name="Magnuson J."/>
            <person name="Spatafora J.W."/>
            <person name="Nagy L.G."/>
            <person name="Henrissat B."/>
            <person name="Grigoriev I.V."/>
            <person name="Yang Z.L."/>
            <person name="Xu J."/>
            <person name="Martin F.M."/>
        </authorList>
    </citation>
    <scope>NUCLEOTIDE SEQUENCE</scope>
    <source>
        <strain evidence="1">KUC20120723A-06</strain>
    </source>
</reference>
<name>A0ACB8B2R9_9AGAM</name>
<sequence>MSASWCDRIQCCAAGVHRMSTAGIHGSKYSGCYSIVLSISEVYKDDRDFGETVIYTGSGGREQLIEHVPGKRPRRWGWFNGPQTRDQNWTDQGNESLFLSVETGNPVRVIRSSKVVSPFAPAEGYRYDGLYTVMDAWKEKNDDGLIICRYRLERIPGQPPLPLRRAAGGDISADAIASTLSAIEQRRILEMPSGSTDTDTEDTPKKKRKKDPSSSMPVGSPEMVQPRPGSSSLEEDDWENYPLQRLHRLRRLS</sequence>
<comment type="caution">
    <text evidence="1">The sequence shown here is derived from an EMBL/GenBank/DDBJ whole genome shotgun (WGS) entry which is preliminary data.</text>
</comment>
<evidence type="ECO:0000313" key="2">
    <source>
        <dbReference type="Proteomes" id="UP000790709"/>
    </source>
</evidence>
<organism evidence="1 2">
    <name type="scientific">Leucogyrophana mollusca</name>
    <dbReference type="NCBI Taxonomy" id="85980"/>
    <lineage>
        <taxon>Eukaryota</taxon>
        <taxon>Fungi</taxon>
        <taxon>Dikarya</taxon>
        <taxon>Basidiomycota</taxon>
        <taxon>Agaricomycotina</taxon>
        <taxon>Agaricomycetes</taxon>
        <taxon>Agaricomycetidae</taxon>
        <taxon>Boletales</taxon>
        <taxon>Boletales incertae sedis</taxon>
        <taxon>Leucogyrophana</taxon>
    </lineage>
</organism>